<dbReference type="STRING" id="65357.A0A024G8U1"/>
<dbReference type="PROSITE" id="PS50211">
    <property type="entry name" value="DENN"/>
    <property type="match status" value="1"/>
</dbReference>
<dbReference type="SUPFAM" id="SSF48097">
    <property type="entry name" value="Regulator of G-protein signaling, RGS"/>
    <property type="match status" value="1"/>
</dbReference>
<dbReference type="Gene3D" id="1.10.167.10">
    <property type="entry name" value="Regulator of G-protein Signalling 4, domain 2"/>
    <property type="match status" value="1"/>
</dbReference>
<accession>A0A024G8U1</accession>
<organism evidence="3 4">
    <name type="scientific">Albugo candida</name>
    <dbReference type="NCBI Taxonomy" id="65357"/>
    <lineage>
        <taxon>Eukaryota</taxon>
        <taxon>Sar</taxon>
        <taxon>Stramenopiles</taxon>
        <taxon>Oomycota</taxon>
        <taxon>Peronosporomycetes</taxon>
        <taxon>Albuginales</taxon>
        <taxon>Albuginaceae</taxon>
        <taxon>Albugo</taxon>
    </lineage>
</organism>
<dbReference type="SMART" id="SM00799">
    <property type="entry name" value="DENN"/>
    <property type="match status" value="1"/>
</dbReference>
<evidence type="ECO:0000313" key="4">
    <source>
        <dbReference type="Proteomes" id="UP000053237"/>
    </source>
</evidence>
<dbReference type="AlphaFoldDB" id="A0A024G8U1"/>
<feature type="region of interest" description="Disordered" evidence="1">
    <location>
        <begin position="1"/>
        <end position="38"/>
    </location>
</feature>
<dbReference type="SMART" id="SM00801">
    <property type="entry name" value="dDENN"/>
    <property type="match status" value="1"/>
</dbReference>
<dbReference type="InterPro" id="IPR044926">
    <property type="entry name" value="RGS_subdomain_2"/>
</dbReference>
<evidence type="ECO:0000313" key="3">
    <source>
        <dbReference type="EMBL" id="CCI42935.1"/>
    </source>
</evidence>
<dbReference type="Pfam" id="PF02141">
    <property type="entry name" value="DENN"/>
    <property type="match status" value="1"/>
</dbReference>
<dbReference type="EMBL" id="CAIX01000041">
    <property type="protein sequence ID" value="CCI42935.1"/>
    <property type="molecule type" value="Genomic_DNA"/>
</dbReference>
<dbReference type="InterPro" id="IPR001194">
    <property type="entry name" value="cDENN_dom"/>
</dbReference>
<dbReference type="PANTHER" id="PTHR12296">
    <property type="entry name" value="DENN DOMAIN-CONTAINING PROTEIN 4"/>
    <property type="match status" value="1"/>
</dbReference>
<dbReference type="InParanoid" id="A0A024G8U1"/>
<name>A0A024G8U1_9STRA</name>
<dbReference type="InterPro" id="IPR036305">
    <property type="entry name" value="RGS_sf"/>
</dbReference>
<dbReference type="GO" id="GO:0032483">
    <property type="term" value="P:regulation of Rab protein signal transduction"/>
    <property type="evidence" value="ECO:0007669"/>
    <property type="project" value="TreeGrafter"/>
</dbReference>
<dbReference type="InterPro" id="IPR037516">
    <property type="entry name" value="Tripartite_DENN"/>
</dbReference>
<gene>
    <name evidence="3" type="ORF">BN9_037190</name>
</gene>
<feature type="domain" description="UDENN" evidence="2">
    <location>
        <begin position="683"/>
        <end position="1135"/>
    </location>
</feature>
<evidence type="ECO:0000256" key="1">
    <source>
        <dbReference type="SAM" id="MobiDB-lite"/>
    </source>
</evidence>
<dbReference type="Pfam" id="PF03455">
    <property type="entry name" value="dDENN"/>
    <property type="match status" value="1"/>
</dbReference>
<dbReference type="GO" id="GO:0031410">
    <property type="term" value="C:cytoplasmic vesicle"/>
    <property type="evidence" value="ECO:0007669"/>
    <property type="project" value="TreeGrafter"/>
</dbReference>
<feature type="region of interest" description="Disordered" evidence="1">
    <location>
        <begin position="210"/>
        <end position="242"/>
    </location>
</feature>
<feature type="compositionally biased region" description="Polar residues" evidence="1">
    <location>
        <begin position="210"/>
        <end position="230"/>
    </location>
</feature>
<dbReference type="InterPro" id="IPR005112">
    <property type="entry name" value="dDENN_dom"/>
</dbReference>
<dbReference type="Proteomes" id="UP000053237">
    <property type="component" value="Unassembled WGS sequence"/>
</dbReference>
<dbReference type="OrthoDB" id="206724at2759"/>
<proteinExistence type="predicted"/>
<reference evidence="3 4" key="1">
    <citation type="submission" date="2012-05" db="EMBL/GenBank/DDBJ databases">
        <title>Recombination and specialization in a pathogen metapopulation.</title>
        <authorList>
            <person name="Gardiner A."/>
            <person name="Kemen E."/>
            <person name="Schultz-Larsen T."/>
            <person name="MacLean D."/>
            <person name="Van Oosterhout C."/>
            <person name="Jones J.D.G."/>
        </authorList>
    </citation>
    <scope>NUCLEOTIDE SEQUENCE [LARGE SCALE GENOMIC DNA]</scope>
    <source>
        <strain evidence="3 4">Ac Nc2</strain>
    </source>
</reference>
<protein>
    <recommendedName>
        <fullName evidence="2">UDENN domain-containing protein</fullName>
    </recommendedName>
</protein>
<feature type="compositionally biased region" description="Basic and acidic residues" evidence="1">
    <location>
        <begin position="232"/>
        <end position="241"/>
    </location>
</feature>
<dbReference type="PANTHER" id="PTHR12296:SF21">
    <property type="entry name" value="DENN DOMAIN-CONTAINING PROTEIN 3"/>
    <property type="match status" value="1"/>
</dbReference>
<sequence>MNKDRSMQKQAGGTISKQEYAERSYASDDESSYRFGGKGLTTRAASHDTIGSFDAASYFIKSISHSTIDENAADSLTDTDPIPFGGTISAEEVIRESFASNKSASFYRSRDDFSLSNRSDSVRFSLSTRSTFRRSTISEQMLRETELFEPEREVSMHEISQALSTAAHHETKSIEVTSIKEEEQTVKREHAKYRWTQHVKLKARNLFFTSESNTPDPSNPTEPLHTTSFKEGSMKVSKESTPKQVRLNAISPGRPVPVASLPSANTSAIPSFAKWNRWMQDQYQSNIANIKFPFGTQSATFSHTTNSMKLISIEEIISNSHMMRYFAAWLKKPSDHSKLFFLCSYQEYRHFWCTLRANYLEQEEELQAGGTHDRHHLQRAGKSASKILQPFSRDDILLLRTYGVKIAQKYLSKSANFHIGHELVNSNMLRSIKRDIAAGGEDALRTFDNVSSAVKQHLMQEFSEFRNSELHAGMIKTVPREVIFLEDILMNHRFANFFWIFLFPHNYHREVALWIDIEYEFKPAYRLYVSHLRNRGKRSDKGELSAYRCRKLVRYIVQKYYAGDPEMQGLEQSLTNTFARLQEEQDAMLRKFGSIHLELYHRFLTSRAYSEFSLYASHVEAAGCTLSKPMDDFQRLASLLLDYGLRAHTWPEELSRDAQKKRALEALLSARGYEAISGVLSFDTVCLDTNSEIESCYRAPKLGLQITQHPLAHDPQSLPLDKMLESFLLPYLKDPQNVLRTAPTCPAPFAFNFRMGDNSSCTELYAASLIMYKPAPTLTLHQMEHIRLGAATELRWVPYGICITSKFTLIDLLRERIAEAYEYIVAVEALESTSEEARVLAARPERFQIDKSLISKLSRTVRLDNPVVPICTSKTCINGIKRTTSSTLSHLNLPLLDHSIRLLFDIVDIPTILVLFAAVLLECRVLFMSSHISVLMKVCESIRALMYPLLWPHVYLPVLPCRMLQYLECPTPFIFGVLKDSIDATTLAELTQEDILILDFDVGIVEGRGASIVCALPKTTENILRDGLHELLKPRMNDSDHVFSHQLLSKPDVYPDYAIRQLFQYAVQDLISEFGYHRYLWTDELNKQQMVFFDEASYLAASSPDKREFLALFIATQAFSEFIVSFSGFEDATAGDDTGHSRNIKKGM</sequence>
<dbReference type="InterPro" id="IPR051696">
    <property type="entry name" value="DENN_Domain_GEFs"/>
</dbReference>
<evidence type="ECO:0000259" key="2">
    <source>
        <dbReference type="PROSITE" id="PS50211"/>
    </source>
</evidence>
<dbReference type="InterPro" id="IPR043153">
    <property type="entry name" value="DENN_C"/>
</dbReference>
<dbReference type="Gene3D" id="3.40.50.11500">
    <property type="match status" value="1"/>
</dbReference>
<comment type="caution">
    <text evidence="3">The sequence shown here is derived from an EMBL/GenBank/DDBJ whole genome shotgun (WGS) entry which is preliminary data.</text>
</comment>
<feature type="compositionally biased region" description="Polar residues" evidence="1">
    <location>
        <begin position="8"/>
        <end position="17"/>
    </location>
</feature>
<keyword evidence="4" id="KW-1185">Reference proteome</keyword>